<organism evidence="1 2">
    <name type="scientific">Flavobacterium jumunjinense</name>
    <dbReference type="NCBI Taxonomy" id="998845"/>
    <lineage>
        <taxon>Bacteria</taxon>
        <taxon>Pseudomonadati</taxon>
        <taxon>Bacteroidota</taxon>
        <taxon>Flavobacteriia</taxon>
        <taxon>Flavobacteriales</taxon>
        <taxon>Flavobacteriaceae</taxon>
        <taxon>Flavobacterium</taxon>
    </lineage>
</organism>
<dbReference type="EMBL" id="JBHMEY010000001">
    <property type="protein sequence ID" value="MFB9094923.1"/>
    <property type="molecule type" value="Genomic_DNA"/>
</dbReference>
<proteinExistence type="predicted"/>
<evidence type="ECO:0000313" key="1">
    <source>
        <dbReference type="EMBL" id="MFB9094923.1"/>
    </source>
</evidence>
<protein>
    <recommendedName>
        <fullName evidence="3">DUF4468 domain-containing protein</fullName>
    </recommendedName>
</protein>
<gene>
    <name evidence="1" type="ORF">ACFFVF_00210</name>
</gene>
<keyword evidence="2" id="KW-1185">Reference proteome</keyword>
<evidence type="ECO:0000313" key="2">
    <source>
        <dbReference type="Proteomes" id="UP001589607"/>
    </source>
</evidence>
<accession>A0ABV5GHZ5</accession>
<comment type="caution">
    <text evidence="1">The sequence shown here is derived from an EMBL/GenBank/DDBJ whole genome shotgun (WGS) entry which is preliminary data.</text>
</comment>
<reference evidence="1 2" key="1">
    <citation type="submission" date="2024-09" db="EMBL/GenBank/DDBJ databases">
        <authorList>
            <person name="Sun Q."/>
            <person name="Mori K."/>
        </authorList>
    </citation>
    <scope>NUCLEOTIDE SEQUENCE [LARGE SCALE GENOMIC DNA]</scope>
    <source>
        <strain evidence="1 2">CECT 7955</strain>
    </source>
</reference>
<name>A0ABV5GHZ5_9FLAO</name>
<dbReference type="Proteomes" id="UP001589607">
    <property type="component" value="Unassembled WGS sequence"/>
</dbReference>
<evidence type="ECO:0008006" key="3">
    <source>
        <dbReference type="Google" id="ProtNLM"/>
    </source>
</evidence>
<dbReference type="RefSeq" id="WP_236454422.1">
    <property type="nucleotide sequence ID" value="NZ_CBCSGE010000007.1"/>
</dbReference>
<sequence length="160" mass="18938">MRVVIVYIFFFSFFAFSQEKKVVDLLNKQLMKEIKKFADEDSLKIIQPFYIDESKKLILEVEKYNTYNEQWEVIKAEVPLDKITGFIRDINVIFETEGKDVLETISTYNEKGELLTTNTHNTNLFFTQISKEDNTKSFRKAILRAFEKEGFSINSEFWAN</sequence>